<feature type="transmembrane region" description="Helical" evidence="2">
    <location>
        <begin position="137"/>
        <end position="153"/>
    </location>
</feature>
<keyword evidence="4" id="KW-1185">Reference proteome</keyword>
<dbReference type="AlphaFoldDB" id="A0A6F8ZDG1"/>
<evidence type="ECO:0000313" key="3">
    <source>
        <dbReference type="EMBL" id="CAB1127673.1"/>
    </source>
</evidence>
<keyword evidence="2" id="KW-0472">Membrane</keyword>
<reference evidence="3 4" key="1">
    <citation type="submission" date="2020-02" db="EMBL/GenBank/DDBJ databases">
        <authorList>
            <person name="Hogendoorn C."/>
        </authorList>
    </citation>
    <scope>NUCLEOTIDE SEQUENCE [LARGE SCALE GENOMIC DNA]</scope>
    <source>
        <strain evidence="3">R501</strain>
    </source>
</reference>
<name>A0A6F8ZDG1_9FIRM</name>
<protein>
    <recommendedName>
        <fullName evidence="5">Yip1 domain-containing protein</fullName>
    </recommendedName>
</protein>
<dbReference type="SUPFAM" id="SSF103473">
    <property type="entry name" value="MFS general substrate transporter"/>
    <property type="match status" value="1"/>
</dbReference>
<evidence type="ECO:0000313" key="4">
    <source>
        <dbReference type="Proteomes" id="UP000503399"/>
    </source>
</evidence>
<accession>A0A6F8ZDG1</accession>
<sequence length="212" mass="23460">MSRPPISLADWKRGRQPRTAQPKKKRGRPASGQRPSPGGDWSLYWRQVLRRPLDHSERGYWTERMLWTNALAGGLLHGAVYLPRLAVLGFFSTLINTLFEAAVFYYVLSWLAAWAVTPPGARRRGVLADQWPARREVIGLSGGFLLAGLAFWLPEAWPVVPAVLFLILWGLFVRGVHRAYRTSWSRALAGGGLGLAAVAALAAFFSLVSGIL</sequence>
<gene>
    <name evidence="3" type="ORF">R50_0167</name>
</gene>
<organism evidence="3 4">
    <name type="scientific">Candidatus Hydrogenisulfobacillus filiaventi</name>
    <dbReference type="NCBI Taxonomy" id="2707344"/>
    <lineage>
        <taxon>Bacteria</taxon>
        <taxon>Bacillati</taxon>
        <taxon>Bacillota</taxon>
        <taxon>Clostridia</taxon>
        <taxon>Eubacteriales</taxon>
        <taxon>Clostridiales Family XVII. Incertae Sedis</taxon>
        <taxon>Candidatus Hydrogenisulfobacillus</taxon>
    </lineage>
</organism>
<evidence type="ECO:0008006" key="5">
    <source>
        <dbReference type="Google" id="ProtNLM"/>
    </source>
</evidence>
<keyword evidence="2" id="KW-1133">Transmembrane helix</keyword>
<feature type="transmembrane region" description="Helical" evidence="2">
    <location>
        <begin position="159"/>
        <end position="176"/>
    </location>
</feature>
<feature type="transmembrane region" description="Helical" evidence="2">
    <location>
        <begin position="188"/>
        <end position="211"/>
    </location>
</feature>
<feature type="transmembrane region" description="Helical" evidence="2">
    <location>
        <begin position="94"/>
        <end position="116"/>
    </location>
</feature>
<feature type="transmembrane region" description="Helical" evidence="2">
    <location>
        <begin position="65"/>
        <end position="82"/>
    </location>
</feature>
<evidence type="ECO:0000256" key="1">
    <source>
        <dbReference type="SAM" id="MobiDB-lite"/>
    </source>
</evidence>
<dbReference type="KEGG" id="hfv:R50_0167"/>
<proteinExistence type="predicted"/>
<dbReference type="EMBL" id="LR778114">
    <property type="protein sequence ID" value="CAB1127673.1"/>
    <property type="molecule type" value="Genomic_DNA"/>
</dbReference>
<keyword evidence="2" id="KW-0812">Transmembrane</keyword>
<feature type="region of interest" description="Disordered" evidence="1">
    <location>
        <begin position="1"/>
        <end position="39"/>
    </location>
</feature>
<dbReference type="Proteomes" id="UP000503399">
    <property type="component" value="Chromosome"/>
</dbReference>
<dbReference type="InterPro" id="IPR036259">
    <property type="entry name" value="MFS_trans_sf"/>
</dbReference>
<evidence type="ECO:0000256" key="2">
    <source>
        <dbReference type="SAM" id="Phobius"/>
    </source>
</evidence>